<evidence type="ECO:0000313" key="3">
    <source>
        <dbReference type="Proteomes" id="UP000424462"/>
    </source>
</evidence>
<keyword evidence="3" id="KW-1185">Reference proteome</keyword>
<name>A0A6B8WF93_9CORY</name>
<feature type="domain" description="Transcription regulator PadR N-terminal" evidence="1">
    <location>
        <begin position="15"/>
        <end position="84"/>
    </location>
</feature>
<dbReference type="InterPro" id="IPR036388">
    <property type="entry name" value="WH-like_DNA-bd_sf"/>
</dbReference>
<evidence type="ECO:0000259" key="1">
    <source>
        <dbReference type="Pfam" id="PF03551"/>
    </source>
</evidence>
<dbReference type="KEGG" id="cok:COCCU_13800"/>
<sequence>MATTQLRKGVLELAILTLLEREELYGAELVETLRQHPGLAAPAGTVYPLLTRLTKAGTLDTRWQESPLGPPRKYYSLTAAGSTQRNTLAREWRELHNAMNTLLGNPS</sequence>
<dbReference type="EMBL" id="CP046455">
    <property type="protein sequence ID" value="QGU08650.1"/>
    <property type="molecule type" value="Genomic_DNA"/>
</dbReference>
<dbReference type="Pfam" id="PF03551">
    <property type="entry name" value="PadR"/>
    <property type="match status" value="1"/>
</dbReference>
<proteinExistence type="predicted"/>
<protein>
    <submittedName>
        <fullName evidence="2">Lineage-specific thermal regulator protein</fullName>
    </submittedName>
</protein>
<dbReference type="PANTHER" id="PTHR33169:SF14">
    <property type="entry name" value="TRANSCRIPTIONAL REGULATOR RV3488"/>
    <property type="match status" value="1"/>
</dbReference>
<accession>A0A6B8WF93</accession>
<evidence type="ECO:0000313" key="2">
    <source>
        <dbReference type="EMBL" id="QGU08650.1"/>
    </source>
</evidence>
<dbReference type="AlphaFoldDB" id="A0A6B8WF93"/>
<dbReference type="PANTHER" id="PTHR33169">
    <property type="entry name" value="PADR-FAMILY TRANSCRIPTIONAL REGULATOR"/>
    <property type="match status" value="1"/>
</dbReference>
<gene>
    <name evidence="2" type="ORF">COCCU_13800</name>
</gene>
<organism evidence="2 3">
    <name type="scientific">Corynebacterium occultum</name>
    <dbReference type="NCBI Taxonomy" id="2675219"/>
    <lineage>
        <taxon>Bacteria</taxon>
        <taxon>Bacillati</taxon>
        <taxon>Actinomycetota</taxon>
        <taxon>Actinomycetes</taxon>
        <taxon>Mycobacteriales</taxon>
        <taxon>Corynebacteriaceae</taxon>
        <taxon>Corynebacterium</taxon>
    </lineage>
</organism>
<dbReference type="InterPro" id="IPR005149">
    <property type="entry name" value="Tscrpt_reg_PadR_N"/>
</dbReference>
<dbReference type="Proteomes" id="UP000424462">
    <property type="component" value="Chromosome"/>
</dbReference>
<dbReference type="RefSeq" id="WP_156232321.1">
    <property type="nucleotide sequence ID" value="NZ_CP046455.1"/>
</dbReference>
<dbReference type="InterPro" id="IPR036390">
    <property type="entry name" value="WH_DNA-bd_sf"/>
</dbReference>
<reference evidence="2 3" key="1">
    <citation type="submission" date="2019-11" db="EMBL/GenBank/DDBJ databases">
        <title>Complete genome sequence of Corynebacterium kalinowskii 1959, a novel Corynebacterium species isolated from soil of a small paddock in Vilsendorf, Germany.</title>
        <authorList>
            <person name="Schaffert L."/>
            <person name="Ruwe M."/>
            <person name="Milse J."/>
            <person name="Hanuschka K."/>
            <person name="Ortseifen V."/>
            <person name="Droste J."/>
            <person name="Brandt D."/>
            <person name="Schlueter L."/>
            <person name="Kutter Y."/>
            <person name="Vinke S."/>
            <person name="Viehoefer P."/>
            <person name="Jacob L."/>
            <person name="Luebke N.-C."/>
            <person name="Schulte-Berndt E."/>
            <person name="Hain C."/>
            <person name="Linder M."/>
            <person name="Schmidt P."/>
            <person name="Wollenschlaeger L."/>
            <person name="Luttermann T."/>
            <person name="Thieme E."/>
            <person name="Hassa J."/>
            <person name="Haak M."/>
            <person name="Wittchen M."/>
            <person name="Mentz A."/>
            <person name="Persicke M."/>
            <person name="Busche T."/>
            <person name="Ruckert C."/>
        </authorList>
    </citation>
    <scope>NUCLEOTIDE SEQUENCE [LARGE SCALE GENOMIC DNA]</scope>
    <source>
        <strain evidence="2 3">2039</strain>
    </source>
</reference>
<dbReference type="Gene3D" id="1.10.10.10">
    <property type="entry name" value="Winged helix-like DNA-binding domain superfamily/Winged helix DNA-binding domain"/>
    <property type="match status" value="1"/>
</dbReference>
<dbReference type="InterPro" id="IPR052509">
    <property type="entry name" value="Metal_resp_DNA-bind_regulator"/>
</dbReference>
<dbReference type="SUPFAM" id="SSF46785">
    <property type="entry name" value="Winged helix' DNA-binding domain"/>
    <property type="match status" value="1"/>
</dbReference>